<keyword evidence="1" id="KW-0813">Transport</keyword>
<name>A0A348WQF6_9GAMM</name>
<protein>
    <submittedName>
        <fullName evidence="5">ABC transporter ATP-binding protein</fullName>
    </submittedName>
</protein>
<dbReference type="Gene3D" id="3.40.50.300">
    <property type="entry name" value="P-loop containing nucleotide triphosphate hydrolases"/>
    <property type="match status" value="1"/>
</dbReference>
<dbReference type="InterPro" id="IPR050319">
    <property type="entry name" value="ABC_transp_ATP-bind"/>
</dbReference>
<feature type="domain" description="ABC transporter" evidence="4">
    <location>
        <begin position="5"/>
        <end position="250"/>
    </location>
</feature>
<dbReference type="STRING" id="314276.OS145_07212"/>
<keyword evidence="3 5" id="KW-0067">ATP-binding</keyword>
<evidence type="ECO:0000259" key="4">
    <source>
        <dbReference type="PROSITE" id="PS50893"/>
    </source>
</evidence>
<evidence type="ECO:0000256" key="2">
    <source>
        <dbReference type="ARBA" id="ARBA00022741"/>
    </source>
</evidence>
<dbReference type="GO" id="GO:0005524">
    <property type="term" value="F:ATP binding"/>
    <property type="evidence" value="ECO:0007669"/>
    <property type="project" value="UniProtKB-KW"/>
</dbReference>
<dbReference type="GO" id="GO:0055085">
    <property type="term" value="P:transmembrane transport"/>
    <property type="evidence" value="ECO:0007669"/>
    <property type="project" value="UniProtKB-ARBA"/>
</dbReference>
<dbReference type="SUPFAM" id="SSF52540">
    <property type="entry name" value="P-loop containing nucleoside triphosphate hydrolases"/>
    <property type="match status" value="1"/>
</dbReference>
<dbReference type="GO" id="GO:0016887">
    <property type="term" value="F:ATP hydrolysis activity"/>
    <property type="evidence" value="ECO:0007669"/>
    <property type="project" value="InterPro"/>
</dbReference>
<dbReference type="Proteomes" id="UP000262878">
    <property type="component" value="Unassembled WGS sequence"/>
</dbReference>
<keyword evidence="2" id="KW-0547">Nucleotide-binding</keyword>
<dbReference type="PROSITE" id="PS50893">
    <property type="entry name" value="ABC_TRANSPORTER_2"/>
    <property type="match status" value="1"/>
</dbReference>
<dbReference type="InterPro" id="IPR003593">
    <property type="entry name" value="AAA+_ATPase"/>
</dbReference>
<dbReference type="AlphaFoldDB" id="A0A348WQF6"/>
<proteinExistence type="predicted"/>
<dbReference type="SMART" id="SM00382">
    <property type="entry name" value="AAA"/>
    <property type="match status" value="1"/>
</dbReference>
<dbReference type="RefSeq" id="WP_006956026.1">
    <property type="nucleotide sequence ID" value="NZ_DAIRLQ010000004.1"/>
</dbReference>
<evidence type="ECO:0000256" key="1">
    <source>
        <dbReference type="ARBA" id="ARBA00022448"/>
    </source>
</evidence>
<dbReference type="CDD" id="cd03257">
    <property type="entry name" value="ABC_NikE_OppD_transporters"/>
    <property type="match status" value="1"/>
</dbReference>
<evidence type="ECO:0000313" key="5">
    <source>
        <dbReference type="EMBL" id="HAR56768.1"/>
    </source>
</evidence>
<reference evidence="5 6" key="1">
    <citation type="journal article" date="2018" name="Nat. Biotechnol.">
        <title>A standardized bacterial taxonomy based on genome phylogeny substantially revises the tree of life.</title>
        <authorList>
            <person name="Parks D.H."/>
            <person name="Chuvochina M."/>
            <person name="Waite D.W."/>
            <person name="Rinke C."/>
            <person name="Skarshewski A."/>
            <person name="Chaumeil P.A."/>
            <person name="Hugenholtz P."/>
        </authorList>
    </citation>
    <scope>NUCLEOTIDE SEQUENCE [LARGE SCALE GENOMIC DNA]</scope>
    <source>
        <strain evidence="5">UBA9360</strain>
    </source>
</reference>
<dbReference type="InterPro" id="IPR027417">
    <property type="entry name" value="P-loop_NTPase"/>
</dbReference>
<gene>
    <name evidence="5" type="ORF">DCR58_08295</name>
</gene>
<sequence length="270" mass="30279">MSHLLEAVDLFKTFRPRRSWPWSKKSVALEPTSFTLEAGETLAIMGETGSGKSTLSKIIAGVEAPSGGELYLNGQKLNYAQSKRRCQNIRMVFQDSDKSLNQQLTVGQQLEEPLLFNREMSNSERKQLIHSTLRKVGLLAEHAAFYPHMLSTGQKQRVAIARAIILDPQIVVADEALVALDPSVRAQIINLMLDLQKDMGISYIIVTHSPQIVKHIADKILILYRGKMIAFNETERLLTEKQQPYVQALLHEHLINHSQITGNSSAKVTE</sequence>
<dbReference type="EMBL" id="DMUP01000195">
    <property type="protein sequence ID" value="HAR56768.1"/>
    <property type="molecule type" value="Genomic_DNA"/>
</dbReference>
<evidence type="ECO:0000313" key="6">
    <source>
        <dbReference type="Proteomes" id="UP000262878"/>
    </source>
</evidence>
<comment type="caution">
    <text evidence="5">The sequence shown here is derived from an EMBL/GenBank/DDBJ whole genome shotgun (WGS) entry which is preliminary data.</text>
</comment>
<organism evidence="5 6">
    <name type="scientific">Idiomarina baltica</name>
    <dbReference type="NCBI Taxonomy" id="190892"/>
    <lineage>
        <taxon>Bacteria</taxon>
        <taxon>Pseudomonadati</taxon>
        <taxon>Pseudomonadota</taxon>
        <taxon>Gammaproteobacteria</taxon>
        <taxon>Alteromonadales</taxon>
        <taxon>Idiomarinaceae</taxon>
        <taxon>Idiomarina</taxon>
    </lineage>
</organism>
<dbReference type="PANTHER" id="PTHR43776">
    <property type="entry name" value="TRANSPORT ATP-BINDING PROTEIN"/>
    <property type="match status" value="1"/>
</dbReference>
<dbReference type="PANTHER" id="PTHR43776:SF6">
    <property type="entry name" value="DIPEPTIDE TRANSPORT ATP-BINDING PROTEIN DPPF"/>
    <property type="match status" value="1"/>
</dbReference>
<accession>A0A348WQF6</accession>
<evidence type="ECO:0000256" key="3">
    <source>
        <dbReference type="ARBA" id="ARBA00022840"/>
    </source>
</evidence>
<dbReference type="InterPro" id="IPR003439">
    <property type="entry name" value="ABC_transporter-like_ATP-bd"/>
</dbReference>
<dbReference type="Pfam" id="PF00005">
    <property type="entry name" value="ABC_tran"/>
    <property type="match status" value="1"/>
</dbReference>